<organism evidence="1 2">
    <name type="scientific">Corynebacterium vitaeruminis DSM 20294</name>
    <dbReference type="NCBI Taxonomy" id="1224164"/>
    <lineage>
        <taxon>Bacteria</taxon>
        <taxon>Bacillati</taxon>
        <taxon>Actinomycetota</taxon>
        <taxon>Actinomycetes</taxon>
        <taxon>Mycobacteriales</taxon>
        <taxon>Corynebacteriaceae</taxon>
        <taxon>Corynebacterium</taxon>
    </lineage>
</organism>
<protein>
    <recommendedName>
        <fullName evidence="3">Thiol-disulfide oxidoreductase</fullName>
    </recommendedName>
</protein>
<name>W5Y9B6_9CORY</name>
<dbReference type="InterPro" id="IPR007263">
    <property type="entry name" value="DCC1-like"/>
</dbReference>
<evidence type="ECO:0008006" key="3">
    <source>
        <dbReference type="Google" id="ProtNLM"/>
    </source>
</evidence>
<reference evidence="1 2" key="1">
    <citation type="submission" date="2013-02" db="EMBL/GenBank/DDBJ databases">
        <title>The complete genome sequence of Corynebacterium vitaeruminis DSM 20294.</title>
        <authorList>
            <person name="Ruckert C."/>
            <person name="Albersmeier A."/>
            <person name="Kalinowski J."/>
        </authorList>
    </citation>
    <scope>NUCLEOTIDE SEQUENCE [LARGE SCALE GENOMIC DNA]</scope>
    <source>
        <strain evidence="2">ATCC 10234</strain>
    </source>
</reference>
<dbReference type="EMBL" id="CP004353">
    <property type="protein sequence ID" value="AHI23118.1"/>
    <property type="molecule type" value="Genomic_DNA"/>
</dbReference>
<dbReference type="AlphaFoldDB" id="W5Y9B6"/>
<dbReference type="Proteomes" id="UP000019222">
    <property type="component" value="Chromosome"/>
</dbReference>
<keyword evidence="2" id="KW-1185">Reference proteome</keyword>
<dbReference type="GO" id="GO:0015035">
    <property type="term" value="F:protein-disulfide reductase activity"/>
    <property type="evidence" value="ECO:0007669"/>
    <property type="project" value="InterPro"/>
</dbReference>
<evidence type="ECO:0000313" key="1">
    <source>
        <dbReference type="EMBL" id="AHI23118.1"/>
    </source>
</evidence>
<dbReference type="PATRIC" id="fig|1224164.3.peg.1748"/>
<evidence type="ECO:0000313" key="2">
    <source>
        <dbReference type="Proteomes" id="UP000019222"/>
    </source>
</evidence>
<dbReference type="HOGENOM" id="CLU_086500_4_0_11"/>
<sequence length="118" mass="12886">MIFYFDRDCGLCERAAGWLRRASAVSTVPASLGQEELPEPVRSGIGTEAYCLRGGRFYRGHESIGAALRFGGRWAPVRLVGAALLFPPLRPVFSRVYRLVADNRAAIGARLGFGACRI</sequence>
<dbReference type="KEGG" id="cvt:B843_08665"/>
<gene>
    <name evidence="1" type="ORF">B843_08665</name>
</gene>
<proteinExistence type="predicted"/>
<accession>W5Y9B6</accession>
<dbReference type="eggNOG" id="ENOG5031QGJ">
    <property type="taxonomic scope" value="Bacteria"/>
</dbReference>
<dbReference type="Pfam" id="PF04134">
    <property type="entry name" value="DCC1-like"/>
    <property type="match status" value="1"/>
</dbReference>